<feature type="domain" description="ABC transmembrane type-1" evidence="8">
    <location>
        <begin position="84"/>
        <end position="273"/>
    </location>
</feature>
<evidence type="ECO:0000256" key="7">
    <source>
        <dbReference type="RuleBase" id="RU363032"/>
    </source>
</evidence>
<gene>
    <name evidence="9" type="ORF">ACFPRH_17135</name>
</gene>
<comment type="caution">
    <text evidence="9">The sequence shown here is derived from an EMBL/GenBank/DDBJ whole genome shotgun (WGS) entry which is preliminary data.</text>
</comment>
<dbReference type="PROSITE" id="PS50928">
    <property type="entry name" value="ABC_TM1"/>
    <property type="match status" value="1"/>
</dbReference>
<dbReference type="EMBL" id="JBHSKP010000010">
    <property type="protein sequence ID" value="MFC5153461.1"/>
    <property type="molecule type" value="Genomic_DNA"/>
</dbReference>
<evidence type="ECO:0000256" key="1">
    <source>
        <dbReference type="ARBA" id="ARBA00004651"/>
    </source>
</evidence>
<dbReference type="Proteomes" id="UP001596160">
    <property type="component" value="Unassembled WGS sequence"/>
</dbReference>
<keyword evidence="4 7" id="KW-0812">Transmembrane</keyword>
<keyword evidence="10" id="KW-1185">Reference proteome</keyword>
<feature type="transmembrane region" description="Helical" evidence="7">
    <location>
        <begin position="88"/>
        <end position="113"/>
    </location>
</feature>
<evidence type="ECO:0000256" key="6">
    <source>
        <dbReference type="ARBA" id="ARBA00023136"/>
    </source>
</evidence>
<dbReference type="InterPro" id="IPR050366">
    <property type="entry name" value="BP-dependent_transpt_permease"/>
</dbReference>
<evidence type="ECO:0000259" key="8">
    <source>
        <dbReference type="PROSITE" id="PS50928"/>
    </source>
</evidence>
<proteinExistence type="inferred from homology"/>
<keyword evidence="3" id="KW-1003">Cell membrane</keyword>
<keyword evidence="6 7" id="KW-0472">Membrane</keyword>
<name>A0ABW0AI96_9ACTN</name>
<comment type="similarity">
    <text evidence="7">Belongs to the binding-protein-dependent transport system permease family.</text>
</comment>
<dbReference type="Gene3D" id="1.10.3720.10">
    <property type="entry name" value="MetI-like"/>
    <property type="match status" value="1"/>
</dbReference>
<organism evidence="9 10">
    <name type="scientific">Streptomyces amakusaensis</name>
    <dbReference type="NCBI Taxonomy" id="67271"/>
    <lineage>
        <taxon>Bacteria</taxon>
        <taxon>Bacillati</taxon>
        <taxon>Actinomycetota</taxon>
        <taxon>Actinomycetes</taxon>
        <taxon>Kitasatosporales</taxon>
        <taxon>Streptomycetaceae</taxon>
        <taxon>Streptomyces</taxon>
    </lineage>
</organism>
<keyword evidence="2 7" id="KW-0813">Transport</keyword>
<evidence type="ECO:0000256" key="2">
    <source>
        <dbReference type="ARBA" id="ARBA00022448"/>
    </source>
</evidence>
<reference evidence="10" key="1">
    <citation type="journal article" date="2019" name="Int. J. Syst. Evol. Microbiol.">
        <title>The Global Catalogue of Microorganisms (GCM) 10K type strain sequencing project: providing services to taxonomists for standard genome sequencing and annotation.</title>
        <authorList>
            <consortium name="The Broad Institute Genomics Platform"/>
            <consortium name="The Broad Institute Genome Sequencing Center for Infectious Disease"/>
            <person name="Wu L."/>
            <person name="Ma J."/>
        </authorList>
    </citation>
    <scope>NUCLEOTIDE SEQUENCE [LARGE SCALE GENOMIC DNA]</scope>
    <source>
        <strain evidence="10">PCU 266</strain>
    </source>
</reference>
<keyword evidence="5 7" id="KW-1133">Transmembrane helix</keyword>
<dbReference type="Pfam" id="PF00528">
    <property type="entry name" value="BPD_transp_1"/>
    <property type="match status" value="1"/>
</dbReference>
<dbReference type="CDD" id="cd06261">
    <property type="entry name" value="TM_PBP2"/>
    <property type="match status" value="1"/>
</dbReference>
<protein>
    <submittedName>
        <fullName evidence="9">ABC transporter permease</fullName>
    </submittedName>
</protein>
<feature type="transmembrane region" description="Helical" evidence="7">
    <location>
        <begin position="205"/>
        <end position="228"/>
    </location>
</feature>
<comment type="subcellular location">
    <subcellularLocation>
        <location evidence="1 7">Cell membrane</location>
        <topology evidence="1 7">Multi-pass membrane protein</topology>
    </subcellularLocation>
</comment>
<evidence type="ECO:0000256" key="5">
    <source>
        <dbReference type="ARBA" id="ARBA00022989"/>
    </source>
</evidence>
<evidence type="ECO:0000313" key="9">
    <source>
        <dbReference type="EMBL" id="MFC5153461.1"/>
    </source>
</evidence>
<feature type="transmembrane region" description="Helical" evidence="7">
    <location>
        <begin position="251"/>
        <end position="273"/>
    </location>
</feature>
<dbReference type="RefSeq" id="WP_344479367.1">
    <property type="nucleotide sequence ID" value="NZ_BAAASB010000012.1"/>
</dbReference>
<evidence type="ECO:0000313" key="10">
    <source>
        <dbReference type="Proteomes" id="UP001596160"/>
    </source>
</evidence>
<dbReference type="PANTHER" id="PTHR43386">
    <property type="entry name" value="OLIGOPEPTIDE TRANSPORT SYSTEM PERMEASE PROTEIN APPC"/>
    <property type="match status" value="1"/>
</dbReference>
<evidence type="ECO:0000256" key="4">
    <source>
        <dbReference type="ARBA" id="ARBA00022692"/>
    </source>
</evidence>
<feature type="transmembrane region" description="Helical" evidence="7">
    <location>
        <begin position="21"/>
        <end position="44"/>
    </location>
</feature>
<dbReference type="InterPro" id="IPR000515">
    <property type="entry name" value="MetI-like"/>
</dbReference>
<evidence type="ECO:0000256" key="3">
    <source>
        <dbReference type="ARBA" id="ARBA00022475"/>
    </source>
</evidence>
<dbReference type="PANTHER" id="PTHR43386:SF25">
    <property type="entry name" value="PEPTIDE ABC TRANSPORTER PERMEASE PROTEIN"/>
    <property type="match status" value="1"/>
</dbReference>
<accession>A0ABW0AI96</accession>
<dbReference type="SUPFAM" id="SSF161098">
    <property type="entry name" value="MetI-like"/>
    <property type="match status" value="1"/>
</dbReference>
<feature type="transmembrane region" description="Helical" evidence="7">
    <location>
        <begin position="125"/>
        <end position="144"/>
    </location>
</feature>
<feature type="transmembrane region" description="Helical" evidence="7">
    <location>
        <begin position="150"/>
        <end position="166"/>
    </location>
</feature>
<sequence>MSAHPAGGTRTAHGRTADGPGAGLPLAVAVLLAAALACAAPGLLAHASPTAADPLAALLPPGPDHWFGTDQLGRDVYARVVHGARHSLLLGIGATALGVLAGLLVGLPSALLGRVADQVAMRGTDIALALPELLLALLVIAVVGPGPGNALLAVAVSSAPGYARLVRGQARLVRRAEYITAATALGLRRRTVVLRHVVPNTLGPLVVPATLGVGTAVVAGSALSFLGIGPEPPAPEWGSMLSQGRDALQDAWWIAVFPGAAITVSVVAVTVVGRRLHLRLEGRREA</sequence>
<dbReference type="InterPro" id="IPR035906">
    <property type="entry name" value="MetI-like_sf"/>
</dbReference>